<evidence type="ECO:0000313" key="6">
    <source>
        <dbReference type="Proteomes" id="UP000222056"/>
    </source>
</evidence>
<proteinExistence type="predicted"/>
<dbReference type="Gene3D" id="3.40.50.2000">
    <property type="entry name" value="Glycogen Phosphorylase B"/>
    <property type="match status" value="2"/>
</dbReference>
<dbReference type="PANTHER" id="PTHR46401:SF2">
    <property type="entry name" value="GLYCOSYLTRANSFERASE WBBK-RELATED"/>
    <property type="match status" value="1"/>
</dbReference>
<reference evidence="6" key="1">
    <citation type="submission" date="2016-10" db="EMBL/GenBank/DDBJ databases">
        <authorList>
            <person name="Varghese N."/>
            <person name="Submissions S."/>
        </authorList>
    </citation>
    <scope>NUCLEOTIDE SEQUENCE [LARGE SCALE GENOMIC DNA]</scope>
    <source>
        <strain evidence="6">ATCC 35263</strain>
    </source>
</reference>
<keyword evidence="1" id="KW-0328">Glycosyltransferase</keyword>
<evidence type="ECO:0000256" key="1">
    <source>
        <dbReference type="ARBA" id="ARBA00022676"/>
    </source>
</evidence>
<accession>A0A1H6FPC6</accession>
<dbReference type="Pfam" id="PF00534">
    <property type="entry name" value="Glycos_transf_1"/>
    <property type="match status" value="1"/>
</dbReference>
<gene>
    <name evidence="5" type="ORF">SAMN02745716_0853</name>
</gene>
<evidence type="ECO:0000256" key="2">
    <source>
        <dbReference type="ARBA" id="ARBA00022679"/>
    </source>
</evidence>
<organism evidence="5 6">
    <name type="scientific">Thermoleophilum album</name>
    <dbReference type="NCBI Taxonomy" id="29539"/>
    <lineage>
        <taxon>Bacteria</taxon>
        <taxon>Bacillati</taxon>
        <taxon>Actinomycetota</taxon>
        <taxon>Thermoleophilia</taxon>
        <taxon>Thermoleophilales</taxon>
        <taxon>Thermoleophilaceae</taxon>
        <taxon>Thermoleophilum</taxon>
    </lineage>
</organism>
<evidence type="ECO:0000259" key="4">
    <source>
        <dbReference type="Pfam" id="PF13439"/>
    </source>
</evidence>
<dbReference type="InterPro" id="IPR001296">
    <property type="entry name" value="Glyco_trans_1"/>
</dbReference>
<dbReference type="CDD" id="cd03809">
    <property type="entry name" value="GT4_MtfB-like"/>
    <property type="match status" value="1"/>
</dbReference>
<dbReference type="Proteomes" id="UP000222056">
    <property type="component" value="Unassembled WGS sequence"/>
</dbReference>
<dbReference type="Pfam" id="PF13439">
    <property type="entry name" value="Glyco_transf_4"/>
    <property type="match status" value="1"/>
</dbReference>
<dbReference type="EMBL" id="FNWJ01000001">
    <property type="protein sequence ID" value="SEH11703.1"/>
    <property type="molecule type" value="Genomic_DNA"/>
</dbReference>
<dbReference type="InterPro" id="IPR028098">
    <property type="entry name" value="Glyco_trans_4-like_N"/>
</dbReference>
<evidence type="ECO:0000259" key="3">
    <source>
        <dbReference type="Pfam" id="PF00534"/>
    </source>
</evidence>
<keyword evidence="6" id="KW-1185">Reference proteome</keyword>
<dbReference type="GO" id="GO:0016757">
    <property type="term" value="F:glycosyltransferase activity"/>
    <property type="evidence" value="ECO:0007669"/>
    <property type="project" value="UniProtKB-KW"/>
</dbReference>
<sequence>MRSPSPSLSAVAKPRRIALNALFLAPGQSGGTETYLRALVPELAHLRPQWRFAIVTTGRGATALRADGFEAFAEIVRLPAEEFRRTRRQLAEQLLLPALVRRRGFDLLHDLAGTGPIFDPGLASVATVHDLIFKRIRTMGTLSTWGMGFVIERVAKRANAVIVPSQAAAREIATTLRLEPERITVVPHGCGRQPATRPDAQAVVRERYGLTGKRIVLCVAALRPHKNQAVLVRSLPLLPSDVQLVLVGRPEPYAQELRKLARHLEVAARVVITGTVTDETLEGLWSLASCAAFPTLAEGFGLPVLEAMARGVPVACSDIAVLREVGGDVPTYFDPHDPRAVAEALKVAMERGDNGAGPARAACFSWRRSAEATLEVYDRVLARS</sequence>
<evidence type="ECO:0000313" key="5">
    <source>
        <dbReference type="EMBL" id="SEH11703.1"/>
    </source>
</evidence>
<dbReference type="PANTHER" id="PTHR46401">
    <property type="entry name" value="GLYCOSYLTRANSFERASE WBBK-RELATED"/>
    <property type="match status" value="1"/>
</dbReference>
<dbReference type="GO" id="GO:0009103">
    <property type="term" value="P:lipopolysaccharide biosynthetic process"/>
    <property type="evidence" value="ECO:0007669"/>
    <property type="project" value="TreeGrafter"/>
</dbReference>
<dbReference type="STRING" id="29539.SAMN02745716_0853"/>
<dbReference type="AlphaFoldDB" id="A0A1H6FPC6"/>
<feature type="domain" description="Glycosyltransferase subfamily 4-like N-terminal" evidence="4">
    <location>
        <begin position="30"/>
        <end position="189"/>
    </location>
</feature>
<keyword evidence="2 5" id="KW-0808">Transferase</keyword>
<feature type="domain" description="Glycosyl transferase family 1" evidence="3">
    <location>
        <begin position="209"/>
        <end position="351"/>
    </location>
</feature>
<name>A0A1H6FPC6_THEAL</name>
<dbReference type="SUPFAM" id="SSF53756">
    <property type="entry name" value="UDP-Glycosyltransferase/glycogen phosphorylase"/>
    <property type="match status" value="1"/>
</dbReference>
<protein>
    <submittedName>
        <fullName evidence="5">Glycosyltransferase involved in cell wall bisynthesis</fullName>
    </submittedName>
</protein>